<dbReference type="InterPro" id="IPR012677">
    <property type="entry name" value="Nucleotide-bd_a/b_plait_sf"/>
</dbReference>
<comment type="caution">
    <text evidence="4">The sequence shown here is derived from an EMBL/GenBank/DDBJ whole genome shotgun (WGS) entry which is preliminary data.</text>
</comment>
<keyword evidence="5" id="KW-1185">Reference proteome</keyword>
<evidence type="ECO:0000256" key="2">
    <source>
        <dbReference type="SAM" id="MobiDB-lite"/>
    </source>
</evidence>
<dbReference type="GO" id="GO:0003723">
    <property type="term" value="F:RNA binding"/>
    <property type="evidence" value="ECO:0007669"/>
    <property type="project" value="UniProtKB-UniRule"/>
</dbReference>
<dbReference type="InterPro" id="IPR035979">
    <property type="entry name" value="RBD_domain_sf"/>
</dbReference>
<dbReference type="EMBL" id="PKPP01000050">
    <property type="protein sequence ID" value="PWA98778.1"/>
    <property type="molecule type" value="Genomic_DNA"/>
</dbReference>
<feature type="region of interest" description="Disordered" evidence="2">
    <location>
        <begin position="120"/>
        <end position="158"/>
    </location>
</feature>
<dbReference type="PROSITE" id="PS50102">
    <property type="entry name" value="RRM"/>
    <property type="match status" value="1"/>
</dbReference>
<reference evidence="4 5" key="1">
    <citation type="journal article" date="2018" name="Mol. Plant">
        <title>The genome of Artemisia annua provides insight into the evolution of Asteraceae family and artemisinin biosynthesis.</title>
        <authorList>
            <person name="Shen Q."/>
            <person name="Zhang L."/>
            <person name="Liao Z."/>
            <person name="Wang S."/>
            <person name="Yan T."/>
            <person name="Shi P."/>
            <person name="Liu M."/>
            <person name="Fu X."/>
            <person name="Pan Q."/>
            <person name="Wang Y."/>
            <person name="Lv Z."/>
            <person name="Lu X."/>
            <person name="Zhang F."/>
            <person name="Jiang W."/>
            <person name="Ma Y."/>
            <person name="Chen M."/>
            <person name="Hao X."/>
            <person name="Li L."/>
            <person name="Tang Y."/>
            <person name="Lv G."/>
            <person name="Zhou Y."/>
            <person name="Sun X."/>
            <person name="Brodelius P.E."/>
            <person name="Rose J.K.C."/>
            <person name="Tang K."/>
        </authorList>
    </citation>
    <scope>NUCLEOTIDE SEQUENCE [LARGE SCALE GENOMIC DNA]</scope>
    <source>
        <strain evidence="5">cv. Huhao1</strain>
        <tissue evidence="4">Leaf</tissue>
    </source>
</reference>
<organism evidence="4 5">
    <name type="scientific">Artemisia annua</name>
    <name type="common">Sweet wormwood</name>
    <dbReference type="NCBI Taxonomy" id="35608"/>
    <lineage>
        <taxon>Eukaryota</taxon>
        <taxon>Viridiplantae</taxon>
        <taxon>Streptophyta</taxon>
        <taxon>Embryophyta</taxon>
        <taxon>Tracheophyta</taxon>
        <taxon>Spermatophyta</taxon>
        <taxon>Magnoliopsida</taxon>
        <taxon>eudicotyledons</taxon>
        <taxon>Gunneridae</taxon>
        <taxon>Pentapetalae</taxon>
        <taxon>asterids</taxon>
        <taxon>campanulids</taxon>
        <taxon>Asterales</taxon>
        <taxon>Asteraceae</taxon>
        <taxon>Asteroideae</taxon>
        <taxon>Anthemideae</taxon>
        <taxon>Artemisiinae</taxon>
        <taxon>Artemisia</taxon>
    </lineage>
</organism>
<evidence type="ECO:0000256" key="1">
    <source>
        <dbReference type="PROSITE-ProRule" id="PRU00176"/>
    </source>
</evidence>
<dbReference type="InterPro" id="IPR000504">
    <property type="entry name" value="RRM_dom"/>
</dbReference>
<dbReference type="Gene3D" id="3.30.70.330">
    <property type="match status" value="1"/>
</dbReference>
<sequence>MSNNSNHQDTGGWTWVFRKQNRKPIENPYHQKQQHTTSSFYITNFPNHVDAKQLLKTCESYGRIIDAFILAKLSKMGKRFGFVRFQDILDEEDMARKLSTIWIGNFHLYAAVAKFPRSSNLKSDHKTSTNNILLKPKPSNLHSYNNKETKSNSTQGARSYASVANGTNQVHNSTKSNDPPSIKIEDHDLIHVENTSMALLIKVREVGTMNSIYNLGRSEGFSNLQIHHVGGLWLWIQFPNEASCTAFKNNTTIQKAFTSIKPVSQNFVVDERLIWIKINGLPLCAWGSFAFKKVASTFGKFMFFEIDQLPSVGTTRICISTIRKNFISESIQVSVFGVHYDVHVQELGTWKANIRDDYDPSDSESETAIDHTPSESSLKDEQVDTNMTIPNLADPKPTEASNEDTNEHHSLNN</sequence>
<evidence type="ECO:0000313" key="5">
    <source>
        <dbReference type="Proteomes" id="UP000245207"/>
    </source>
</evidence>
<evidence type="ECO:0000259" key="3">
    <source>
        <dbReference type="PROSITE" id="PS50102"/>
    </source>
</evidence>
<feature type="region of interest" description="Disordered" evidence="2">
    <location>
        <begin position="358"/>
        <end position="413"/>
    </location>
</feature>
<dbReference type="SUPFAM" id="SSF54928">
    <property type="entry name" value="RNA-binding domain, RBD"/>
    <property type="match status" value="1"/>
</dbReference>
<dbReference type="PANTHER" id="PTHR34427:SF5">
    <property type="entry name" value="DUF4283 DOMAIN-CONTAINING PROTEIN"/>
    <property type="match status" value="1"/>
</dbReference>
<feature type="domain" description="RRM" evidence="3">
    <location>
        <begin position="38"/>
        <end position="115"/>
    </location>
</feature>
<dbReference type="SMART" id="SM00360">
    <property type="entry name" value="RRM"/>
    <property type="match status" value="1"/>
</dbReference>
<protein>
    <recommendedName>
        <fullName evidence="3">RRM domain-containing protein</fullName>
    </recommendedName>
</protein>
<dbReference type="CDD" id="cd00590">
    <property type="entry name" value="RRM_SF"/>
    <property type="match status" value="1"/>
</dbReference>
<gene>
    <name evidence="4" type="ORF">CTI12_AA014970</name>
</gene>
<accession>A0A2U1QLA6</accession>
<feature type="compositionally biased region" description="Basic and acidic residues" evidence="2">
    <location>
        <begin position="368"/>
        <end position="382"/>
    </location>
</feature>
<proteinExistence type="predicted"/>
<evidence type="ECO:0000313" key="4">
    <source>
        <dbReference type="EMBL" id="PWA98778.1"/>
    </source>
</evidence>
<name>A0A2U1QLA6_ARTAN</name>
<dbReference type="AlphaFoldDB" id="A0A2U1QLA6"/>
<dbReference type="Pfam" id="PF00076">
    <property type="entry name" value="RRM_1"/>
    <property type="match status" value="1"/>
</dbReference>
<dbReference type="PANTHER" id="PTHR34427">
    <property type="entry name" value="DUF4283 DOMAIN PROTEIN"/>
    <property type="match status" value="1"/>
</dbReference>
<keyword evidence="1" id="KW-0694">RNA-binding</keyword>
<dbReference type="Proteomes" id="UP000245207">
    <property type="component" value="Unassembled WGS sequence"/>
</dbReference>